<comment type="subcellular location">
    <subcellularLocation>
        <location evidence="2">Cleavage furrow</location>
    </subcellularLocation>
    <subcellularLocation>
        <location evidence="1">Midbody</location>
    </subcellularLocation>
    <subcellularLocation>
        <location evidence="3">Recycling endosome membrane</location>
        <topology evidence="3">Peripheral membrane protein</topology>
    </subcellularLocation>
</comment>
<evidence type="ECO:0000313" key="10">
    <source>
        <dbReference type="Ensembl" id="ENSEBUP00000016751.1"/>
    </source>
</evidence>
<protein>
    <recommendedName>
        <fullName evidence="9">FIP-RBD domain-containing protein</fullName>
    </recommendedName>
</protein>
<dbReference type="GeneTree" id="ENSGT00440000033742"/>
<evidence type="ECO:0000256" key="1">
    <source>
        <dbReference type="ARBA" id="ARBA00004214"/>
    </source>
</evidence>
<dbReference type="GO" id="GO:0032456">
    <property type="term" value="P:endocytic recycling"/>
    <property type="evidence" value="ECO:0007669"/>
    <property type="project" value="TreeGrafter"/>
</dbReference>
<keyword evidence="11" id="KW-1185">Reference proteome</keyword>
<evidence type="ECO:0000256" key="8">
    <source>
        <dbReference type="SAM" id="MobiDB-lite"/>
    </source>
</evidence>
<feature type="region of interest" description="Disordered" evidence="8">
    <location>
        <begin position="72"/>
        <end position="100"/>
    </location>
</feature>
<feature type="compositionally biased region" description="Basic and acidic residues" evidence="8">
    <location>
        <begin position="143"/>
        <end position="157"/>
    </location>
</feature>
<dbReference type="GO" id="GO:0055038">
    <property type="term" value="C:recycling endosome membrane"/>
    <property type="evidence" value="ECO:0007669"/>
    <property type="project" value="UniProtKB-SubCell"/>
</dbReference>
<dbReference type="PANTHER" id="PTHR15726">
    <property type="entry name" value="RAB11-FAMILY INTERACTING PROTEIN"/>
    <property type="match status" value="1"/>
</dbReference>
<reference evidence="10" key="1">
    <citation type="submission" date="2025-08" db="UniProtKB">
        <authorList>
            <consortium name="Ensembl"/>
        </authorList>
    </citation>
    <scope>IDENTIFICATION</scope>
</reference>
<dbReference type="GO" id="GO:0032465">
    <property type="term" value="P:regulation of cytokinesis"/>
    <property type="evidence" value="ECO:0007669"/>
    <property type="project" value="TreeGrafter"/>
</dbReference>
<evidence type="ECO:0000256" key="4">
    <source>
        <dbReference type="ARBA" id="ARBA00022448"/>
    </source>
</evidence>
<accession>A0A8C4QMP2</accession>
<evidence type="ECO:0000256" key="2">
    <source>
        <dbReference type="ARBA" id="ARBA00004626"/>
    </source>
</evidence>
<dbReference type="PANTHER" id="PTHR15726:SF7">
    <property type="entry name" value="NUCLEAR FALLOUT, ISOFORM J"/>
    <property type="match status" value="1"/>
</dbReference>
<keyword evidence="6" id="KW-0175">Coiled coil</keyword>
<keyword evidence="4" id="KW-0813">Transport</keyword>
<proteinExistence type="predicted"/>
<feature type="domain" description="FIP-RBD" evidence="9">
    <location>
        <begin position="187"/>
        <end position="249"/>
    </location>
</feature>
<evidence type="ECO:0000256" key="5">
    <source>
        <dbReference type="ARBA" id="ARBA00022753"/>
    </source>
</evidence>
<reference evidence="10" key="2">
    <citation type="submission" date="2025-09" db="UniProtKB">
        <authorList>
            <consortium name="Ensembl"/>
        </authorList>
    </citation>
    <scope>IDENTIFICATION</scope>
</reference>
<dbReference type="Ensembl" id="ENSEBUT00000017327.1">
    <property type="protein sequence ID" value="ENSEBUP00000016751.1"/>
    <property type="gene ID" value="ENSEBUG00000010504.1"/>
</dbReference>
<sequence>MILAALDSTHTRTPHLRLWAKLRDHCQVPHHRASFSPELRLQQQLDENAAFSATIIQLKTLTQRLDKEKESLSDQLDQTEGRLQEEASLQTTLSEHTRRENLSFQREHVATQELIDELRREVNILQTRLSQERKKLHYSRARAKSESHRGSRETELEQEVRRLQQESNILRDQNEELKSHLVALNLCGAKNLFGASTKLQSVSLDPSASREQVLEALQEIEEINWQLRQYMDRIILGIMVNNPSILEIKP</sequence>
<evidence type="ECO:0000256" key="6">
    <source>
        <dbReference type="ARBA" id="ARBA00023054"/>
    </source>
</evidence>
<keyword evidence="7" id="KW-0472">Membrane</keyword>
<dbReference type="AlphaFoldDB" id="A0A8C4QMP2"/>
<name>A0A8C4QMP2_EPTBU</name>
<evidence type="ECO:0000313" key="11">
    <source>
        <dbReference type="Proteomes" id="UP000694388"/>
    </source>
</evidence>
<dbReference type="Proteomes" id="UP000694388">
    <property type="component" value="Unplaced"/>
</dbReference>
<dbReference type="Gene3D" id="1.20.5.2440">
    <property type="match status" value="1"/>
</dbReference>
<dbReference type="InterPro" id="IPR019018">
    <property type="entry name" value="Rab-bd_FIP-RBD"/>
</dbReference>
<feature type="region of interest" description="Disordered" evidence="8">
    <location>
        <begin position="136"/>
        <end position="157"/>
    </location>
</feature>
<dbReference type="PROSITE" id="PS51511">
    <property type="entry name" value="FIP_RBD"/>
    <property type="match status" value="1"/>
</dbReference>
<keyword evidence="5" id="KW-0967">Endosome</keyword>
<dbReference type="InterPro" id="IPR051977">
    <property type="entry name" value="Rab11-interacting_regulator"/>
</dbReference>
<dbReference type="GO" id="GO:0030139">
    <property type="term" value="C:endocytic vesicle"/>
    <property type="evidence" value="ECO:0007669"/>
    <property type="project" value="TreeGrafter"/>
</dbReference>
<dbReference type="Pfam" id="PF09457">
    <property type="entry name" value="RBD-FIP"/>
    <property type="match status" value="1"/>
</dbReference>
<organism evidence="10 11">
    <name type="scientific">Eptatretus burgeri</name>
    <name type="common">Inshore hagfish</name>
    <dbReference type="NCBI Taxonomy" id="7764"/>
    <lineage>
        <taxon>Eukaryota</taxon>
        <taxon>Metazoa</taxon>
        <taxon>Chordata</taxon>
        <taxon>Craniata</taxon>
        <taxon>Vertebrata</taxon>
        <taxon>Cyclostomata</taxon>
        <taxon>Myxini</taxon>
        <taxon>Myxiniformes</taxon>
        <taxon>Myxinidae</taxon>
        <taxon>Eptatretinae</taxon>
        <taxon>Eptatretus</taxon>
    </lineage>
</organism>
<evidence type="ECO:0000256" key="3">
    <source>
        <dbReference type="ARBA" id="ARBA00004654"/>
    </source>
</evidence>
<dbReference type="GO" id="GO:0030496">
    <property type="term" value="C:midbody"/>
    <property type="evidence" value="ECO:0007669"/>
    <property type="project" value="UniProtKB-SubCell"/>
</dbReference>
<dbReference type="SUPFAM" id="SSF144270">
    <property type="entry name" value="Eferin C-derminal domain-like"/>
    <property type="match status" value="1"/>
</dbReference>
<dbReference type="GO" id="GO:0032154">
    <property type="term" value="C:cleavage furrow"/>
    <property type="evidence" value="ECO:0007669"/>
    <property type="project" value="UniProtKB-SubCell"/>
</dbReference>
<evidence type="ECO:0000256" key="7">
    <source>
        <dbReference type="ARBA" id="ARBA00023136"/>
    </source>
</evidence>
<dbReference type="InterPro" id="IPR037245">
    <property type="entry name" value="FIP-RBD_C_sf"/>
</dbReference>
<evidence type="ECO:0000259" key="9">
    <source>
        <dbReference type="PROSITE" id="PS51511"/>
    </source>
</evidence>